<evidence type="ECO:0000313" key="2">
    <source>
        <dbReference type="Proteomes" id="UP001138661"/>
    </source>
</evidence>
<organism evidence="1 2">
    <name type="scientific">Roseobacter insulae</name>
    <dbReference type="NCBI Taxonomy" id="2859783"/>
    <lineage>
        <taxon>Bacteria</taxon>
        <taxon>Pseudomonadati</taxon>
        <taxon>Pseudomonadota</taxon>
        <taxon>Alphaproteobacteria</taxon>
        <taxon>Rhodobacterales</taxon>
        <taxon>Roseobacteraceae</taxon>
        <taxon>Roseobacter</taxon>
    </lineage>
</organism>
<comment type="caution">
    <text evidence="1">The sequence shown here is derived from an EMBL/GenBank/DDBJ whole genome shotgun (WGS) entry which is preliminary data.</text>
</comment>
<dbReference type="RefSeq" id="WP_219507812.1">
    <property type="nucleotide sequence ID" value="NZ_JAHXDN010000010.1"/>
</dbReference>
<reference evidence="1" key="1">
    <citation type="submission" date="2021-07" db="EMBL/GenBank/DDBJ databases">
        <title>Roseobacter insulae sp. nov., isolated from a tidal flat.</title>
        <authorList>
            <person name="Park S."/>
            <person name="Yoon J.-H."/>
        </authorList>
    </citation>
    <scope>NUCLEOTIDE SEQUENCE</scope>
    <source>
        <strain evidence="1">YSTF-M11</strain>
    </source>
</reference>
<proteinExistence type="predicted"/>
<sequence>MKQNTPTVASMLDKHVDTTIPVGTGIFAVPWVGLVIECCATGFVVPVGWQS</sequence>
<dbReference type="EMBL" id="JAHXDN010000010">
    <property type="protein sequence ID" value="MBW4710718.1"/>
    <property type="molecule type" value="Genomic_DNA"/>
</dbReference>
<protein>
    <submittedName>
        <fullName evidence="1">Uncharacterized protein</fullName>
    </submittedName>
</protein>
<name>A0A9X1FZZ8_9RHOB</name>
<keyword evidence="2" id="KW-1185">Reference proteome</keyword>
<evidence type="ECO:0000313" key="1">
    <source>
        <dbReference type="EMBL" id="MBW4710718.1"/>
    </source>
</evidence>
<dbReference type="Proteomes" id="UP001138661">
    <property type="component" value="Unassembled WGS sequence"/>
</dbReference>
<accession>A0A9X1FZZ8</accession>
<dbReference type="AlphaFoldDB" id="A0A9X1FZZ8"/>
<gene>
    <name evidence="1" type="ORF">KX928_23255</name>
</gene>